<dbReference type="InterPro" id="IPR001119">
    <property type="entry name" value="SLH_dom"/>
</dbReference>
<evidence type="ECO:0000256" key="1">
    <source>
        <dbReference type="ARBA" id="ARBA00022737"/>
    </source>
</evidence>
<dbReference type="Proteomes" id="UP000463470">
    <property type="component" value="Unassembled WGS sequence"/>
</dbReference>
<feature type="compositionally biased region" description="Pro residues" evidence="2">
    <location>
        <begin position="460"/>
        <end position="470"/>
    </location>
</feature>
<dbReference type="OrthoDB" id="1808441at2"/>
<feature type="region of interest" description="Disordered" evidence="2">
    <location>
        <begin position="454"/>
        <end position="478"/>
    </location>
</feature>
<evidence type="ECO:0000259" key="3">
    <source>
        <dbReference type="PROSITE" id="PS51272"/>
    </source>
</evidence>
<proteinExistence type="predicted"/>
<protein>
    <recommendedName>
        <fullName evidence="3">SLH domain-containing protein</fullName>
    </recommendedName>
</protein>
<evidence type="ECO:0000313" key="5">
    <source>
        <dbReference type="Proteomes" id="UP000463470"/>
    </source>
</evidence>
<feature type="region of interest" description="Disordered" evidence="2">
    <location>
        <begin position="550"/>
        <end position="582"/>
    </location>
</feature>
<keyword evidence="1" id="KW-0677">Repeat</keyword>
<dbReference type="RefSeq" id="WP_161258033.1">
    <property type="nucleotide sequence ID" value="NZ_WXEY01000007.1"/>
</dbReference>
<keyword evidence="5" id="KW-1185">Reference proteome</keyword>
<organism evidence="4 5">
    <name type="scientific">Heliomicrobium undosum</name>
    <dbReference type="NCBI Taxonomy" id="121734"/>
    <lineage>
        <taxon>Bacteria</taxon>
        <taxon>Bacillati</taxon>
        <taxon>Bacillota</taxon>
        <taxon>Clostridia</taxon>
        <taxon>Eubacteriales</taxon>
        <taxon>Heliobacteriaceae</taxon>
        <taxon>Heliomicrobium</taxon>
    </lineage>
</organism>
<evidence type="ECO:0000313" key="4">
    <source>
        <dbReference type="EMBL" id="MZP29844.1"/>
    </source>
</evidence>
<comment type="caution">
    <text evidence="4">The sequence shown here is derived from an EMBL/GenBank/DDBJ whole genome shotgun (WGS) entry which is preliminary data.</text>
</comment>
<feature type="region of interest" description="Disordered" evidence="2">
    <location>
        <begin position="493"/>
        <end position="529"/>
    </location>
</feature>
<gene>
    <name evidence="4" type="ORF">GTO91_09005</name>
</gene>
<feature type="compositionally biased region" description="Low complexity" evidence="2">
    <location>
        <begin position="550"/>
        <end position="561"/>
    </location>
</feature>
<reference evidence="4 5" key="1">
    <citation type="submission" date="2020-01" db="EMBL/GenBank/DDBJ databases">
        <title>Whole-genome sequence of Heliobacterium undosum DSM 13378.</title>
        <authorList>
            <person name="Kyndt J.A."/>
            <person name="Meyer T.E."/>
        </authorList>
    </citation>
    <scope>NUCLEOTIDE SEQUENCE [LARGE SCALE GENOMIC DNA]</scope>
    <source>
        <strain evidence="4 5">DSM 13378</strain>
    </source>
</reference>
<dbReference type="PANTHER" id="PTHR43308">
    <property type="entry name" value="OUTER MEMBRANE PROTEIN ALPHA-RELATED"/>
    <property type="match status" value="1"/>
</dbReference>
<dbReference type="InterPro" id="IPR051465">
    <property type="entry name" value="Cell_Envelope_Struct_Comp"/>
</dbReference>
<dbReference type="EMBL" id="WXEY01000007">
    <property type="protein sequence ID" value="MZP29844.1"/>
    <property type="molecule type" value="Genomic_DNA"/>
</dbReference>
<dbReference type="PROSITE" id="PS51272">
    <property type="entry name" value="SLH"/>
    <property type="match status" value="2"/>
</dbReference>
<accession>A0A845L4S0</accession>
<evidence type="ECO:0000256" key="2">
    <source>
        <dbReference type="SAM" id="MobiDB-lite"/>
    </source>
</evidence>
<dbReference type="PANTHER" id="PTHR43308:SF5">
    <property type="entry name" value="S-LAYER PROTEIN _ PEPTIDOGLYCAN ENDO-BETA-N-ACETYLGLUCOSAMINIDASE"/>
    <property type="match status" value="1"/>
</dbReference>
<feature type="domain" description="SLH" evidence="3">
    <location>
        <begin position="113"/>
        <end position="176"/>
    </location>
</feature>
<sequence>MNNSCLRNNHFRVPIILVLVFSLFFGMWIPPAAMALPQSTEAPSPAAKPDVVEAPPFQDVPVNSPDFLFINYLVSRKLISGFPDGTYRPLEGLTRAQAAQVIAGVAKLPPVAEAAPFSDIEPGYWAGSAIAAARQAGMLNGFPDGTFRPDEPLTRAQAVVLLFGLDKTPLPDIKSVDYADIPEGHWARKQALAAVRAGVIRPAAEGFAPDKAFNRGDLARALAMLLTISPKLRSAPLLPTLTVKGGATTVTRKGEATEVVNSTTVREGDMIDVRSGAAELTFDDGTGIQLKPGARLTLSEARGRSYIKKTGRPGTTVESLKLDMPIGKIFFLLAKFGDTVRAEKQAGIPAGAALYAAAPGPVADGVPSFAGLPATALLAAADGTAKDEEEWWRTASEEKGSRMTIDLPWGVAAVQGTSGSASANADGTGAAACLEGSIGVSAGGQTATLSGLQQTSVPAPNAPPTPPAPASPQTKAEFAQPAVAEFIAQQAQQAVENAAAPQAAPSPAAPADAPAPAQTPTTPATQAAPANQANAVISALSAVGASVGSASSTTNAARSSTGSGGGGGGSTTPPPSTTTPITATVTDSTVTMQEITSSVQYVNGADNCWTIAVANGTVKADVKLSDLSIKNLPHNLIPVVSKAANANAIQIKVTGSCTPVHGAIPIGVVVKASAVTESGMGDSAPLNMELKPAPTQVNGDLTDRQALLNVDNLSYIDNQWVCKVNVGTVKQNISWSDLSINVNSMAFSAVSYDVYKGEANTIVIRVLTLPYTSLSEPAEVNVTVKSTAVEENGLSDSAPVKAYILPPGQIAVMPLHKTIWMDYGNRTVHPQERWVVEVIGATLRTVLSTSDVQITDLPAGLTPTVVKGPGNTVEVSLTGTMATALTQPSVTQGIIVKGSAIDGAGFADSAERYLLLTPNPFQVSGYASDDLLVMNPDNRTADCSDEWQIGMTMGQLRSALSPADLQIDGLPAGLTPTWVVEPDNVIGFSVSGTAVNPITSPVSVDISLRNSAVEEQEYITCSVPIRVWLVPMIALSSNPSTPLVMETVYAPYAAANKWVLPVATGVVHDGFSINDLHITGSPLPVGLTLSAEKGAGNTIALAVYGTADQAVTQPLLIIAAILGTGVGVDAQGTGPRYGDSAPIPLLILPAGSPRYMIASPNSVTAGSSTQTFTLQLYNETVSGTVAQGDITLMGDLNGLAVGNVANTTSSVTVQVTGTLTRDTGYGIITISGSKLSGGFALSAMVAVSPQYVTPQ</sequence>
<dbReference type="AlphaFoldDB" id="A0A845L4S0"/>
<feature type="domain" description="SLH" evidence="3">
    <location>
        <begin position="53"/>
        <end position="112"/>
    </location>
</feature>
<name>A0A845L4S0_9FIRM</name>
<dbReference type="Pfam" id="PF00395">
    <property type="entry name" value="SLH"/>
    <property type="match status" value="3"/>
</dbReference>